<protein>
    <submittedName>
        <fullName evidence="1">Uncharacterized protein</fullName>
    </submittedName>
</protein>
<keyword evidence="2" id="KW-1185">Reference proteome</keyword>
<accession>A0A368GDD3</accession>
<proteinExistence type="predicted"/>
<dbReference type="PANTHER" id="PTHR31362">
    <property type="entry name" value="GLYCOSYLTRANSFERASE STELLO1-RELATED"/>
    <property type="match status" value="1"/>
</dbReference>
<dbReference type="OrthoDB" id="5867140at2759"/>
<dbReference type="EMBL" id="JOJR01000254">
    <property type="protein sequence ID" value="RCN41005.1"/>
    <property type="molecule type" value="Genomic_DNA"/>
</dbReference>
<organism evidence="1 2">
    <name type="scientific">Ancylostoma caninum</name>
    <name type="common">Dog hookworm</name>
    <dbReference type="NCBI Taxonomy" id="29170"/>
    <lineage>
        <taxon>Eukaryota</taxon>
        <taxon>Metazoa</taxon>
        <taxon>Ecdysozoa</taxon>
        <taxon>Nematoda</taxon>
        <taxon>Chromadorea</taxon>
        <taxon>Rhabditida</taxon>
        <taxon>Rhabditina</taxon>
        <taxon>Rhabditomorpha</taxon>
        <taxon>Strongyloidea</taxon>
        <taxon>Ancylostomatidae</taxon>
        <taxon>Ancylostomatinae</taxon>
        <taxon>Ancylostoma</taxon>
    </lineage>
</organism>
<gene>
    <name evidence="1" type="ORF">ANCCAN_13065</name>
</gene>
<dbReference type="STRING" id="29170.A0A368GDD3"/>
<dbReference type="Pfam" id="PF03385">
    <property type="entry name" value="STELLO"/>
    <property type="match status" value="1"/>
</dbReference>
<dbReference type="Proteomes" id="UP000252519">
    <property type="component" value="Unassembled WGS sequence"/>
</dbReference>
<dbReference type="AlphaFoldDB" id="A0A368GDD3"/>
<reference evidence="1 2" key="1">
    <citation type="submission" date="2014-10" db="EMBL/GenBank/DDBJ databases">
        <title>Draft genome of the hookworm Ancylostoma caninum.</title>
        <authorList>
            <person name="Mitreva M."/>
        </authorList>
    </citation>
    <scope>NUCLEOTIDE SEQUENCE [LARGE SCALE GENOMIC DNA]</scope>
    <source>
        <strain evidence="1 2">Baltimore</strain>
    </source>
</reference>
<comment type="caution">
    <text evidence="1">The sequence shown here is derived from an EMBL/GenBank/DDBJ whole genome shotgun (WGS) entry which is preliminary data.</text>
</comment>
<evidence type="ECO:0000313" key="1">
    <source>
        <dbReference type="EMBL" id="RCN41005.1"/>
    </source>
</evidence>
<name>A0A368GDD3_ANCCA</name>
<dbReference type="PANTHER" id="PTHR31362:SF0">
    <property type="entry name" value="EXOSTOSIN DOMAIN-CONTAINING PROTEIN-RELATED"/>
    <property type="match status" value="1"/>
</dbReference>
<sequence length="212" mass="24493">MGLLERFYGNYFGLTIFCGKFMKKFKSSEDFPPITSSFSFVEVHEEELVEGYFLYYCLTKVAEMRLRNVKGYFVSADDLLFNFWHTINLSLAFHPFGISNVHKATSWYPTVFGTSGLERVLELVTNIYKDYPKVQAVWQKYKLGIEENYRNNNTMRYMASANGYAASDLFYVPTAQINYFADLTELFFEAGVYKGIAVIKFLATVKHIVTGK</sequence>
<dbReference type="InterPro" id="IPR005049">
    <property type="entry name" value="STL-like"/>
</dbReference>
<evidence type="ECO:0000313" key="2">
    <source>
        <dbReference type="Proteomes" id="UP000252519"/>
    </source>
</evidence>